<dbReference type="SMART" id="SM00470">
    <property type="entry name" value="ParB"/>
    <property type="match status" value="1"/>
</dbReference>
<evidence type="ECO:0000313" key="2">
    <source>
        <dbReference type="EMBL" id="AKC57591.1"/>
    </source>
</evidence>
<name>A0A0E3U266_9CAUD</name>
<dbReference type="InterPro" id="IPR050336">
    <property type="entry name" value="Chromosome_partition/occlusion"/>
</dbReference>
<evidence type="ECO:0000259" key="1">
    <source>
        <dbReference type="SMART" id="SM00470"/>
    </source>
</evidence>
<dbReference type="Gene3D" id="3.40.50.150">
    <property type="entry name" value="Vaccinia Virus protein VP39"/>
    <property type="match status" value="1"/>
</dbReference>
<dbReference type="InterPro" id="IPR036086">
    <property type="entry name" value="ParB/Sulfiredoxin_sf"/>
</dbReference>
<feature type="domain" description="ParB-like N-terminal" evidence="1">
    <location>
        <begin position="7"/>
        <end position="93"/>
    </location>
</feature>
<accession>A0A0E3U266</accession>
<dbReference type="InterPro" id="IPR029063">
    <property type="entry name" value="SAM-dependent_MTases_sf"/>
</dbReference>
<gene>
    <name evidence="2" type="ORF">HMPREF1994_00032</name>
</gene>
<dbReference type="Pfam" id="PF02195">
    <property type="entry name" value="ParB_N"/>
    <property type="match status" value="1"/>
</dbReference>
<dbReference type="PANTHER" id="PTHR33375">
    <property type="entry name" value="CHROMOSOME-PARTITIONING PROTEIN PARB-RELATED"/>
    <property type="match status" value="1"/>
</dbReference>
<dbReference type="GO" id="GO:0007059">
    <property type="term" value="P:chromosome segregation"/>
    <property type="evidence" value="ECO:0007669"/>
    <property type="project" value="TreeGrafter"/>
</dbReference>
<dbReference type="GO" id="GO:0045881">
    <property type="term" value="P:positive regulation of sporulation resulting in formation of a cellular spore"/>
    <property type="evidence" value="ECO:0007669"/>
    <property type="project" value="TreeGrafter"/>
</dbReference>
<proteinExistence type="predicted"/>
<dbReference type="InterPro" id="IPR003115">
    <property type="entry name" value="ParB_N"/>
</dbReference>
<dbReference type="EMBL" id="KR131711">
    <property type="protein sequence ID" value="AKC57591.1"/>
    <property type="molecule type" value="Genomic_DNA"/>
</dbReference>
<organism evidence="2">
    <name type="scientific">Fusobacterium phage Funu2</name>
    <dbReference type="NCBI Taxonomy" id="1640978"/>
    <lineage>
        <taxon>Viruses</taxon>
        <taxon>Duplodnaviria</taxon>
        <taxon>Heunggongvirae</taxon>
        <taxon>Uroviricota</taxon>
        <taxon>Caudoviricetes</taxon>
    </lineage>
</organism>
<dbReference type="SUPFAM" id="SSF110849">
    <property type="entry name" value="ParB/Sulfiredoxin"/>
    <property type="match status" value="1"/>
</dbReference>
<dbReference type="CDD" id="cd16403">
    <property type="entry name" value="ParB_N_like_MT"/>
    <property type="match status" value="1"/>
</dbReference>
<sequence length="441" mass="50760">MKELKIINKNIDDIKEYENNAKEHPDWQIEQIANSIQEFGFNDPIAINADNQIIEGHGRLLAAKQLGLNEIPCIVLDGLTEVQERAYIIAHNKTTMNTDFDLDRLQYELNALKVEDFDLSLTGFSDDEIDNILNSSNLLLDKYGDVEEEQKGNLIKKFIVPPFTIIDSTKNPWLSIKNKWKESINSLKGRSKELIGEMYGTSLFDGAISEVFYKWFLPNKDIETKKILDPFCGGVIRGAVAELLGYKYTGFDIRKEQIDVNIEQSKELGISPKFILDDSENVDKYIDDNTQDLIFSCPPYLDLEVYSNNENDLSNMEYEDFINKYNRIIKKHCKKLKDNRFAIFVIGDVRDKNGVLIDFVGDTIKAFKNAGLNYYNQVIYKEPLGSVTIRAGRAFNATRKISKVHQNIIIFYKGNVKDIKKYFNEFYSEKDVDDFNSITDD</sequence>
<dbReference type="Gene3D" id="3.90.1530.10">
    <property type="entry name" value="Conserved hypothetical protein from pyrococcus furiosus pfu- 392566-001, ParB domain"/>
    <property type="match status" value="1"/>
</dbReference>
<reference evidence="2" key="1">
    <citation type="submission" date="2015-04" db="EMBL/GenBank/DDBJ databases">
        <title>The Genome Sequence of Fusobacterium phage Funu2.</title>
        <authorList>
            <consortium name="The Broad Institute Genomics Platform"/>
            <person name="Earl A."/>
            <person name="Allen-Vercoe E."/>
            <person name="Daigneault M."/>
            <person name="Young S."/>
            <person name="Zeng Q."/>
            <person name="Gargeya S."/>
            <person name="Fitzgerald M."/>
            <person name="Abouelleil A."/>
            <person name="Alvarado L."/>
            <person name="Chapman S."/>
            <person name="Gainer-Dewar J."/>
            <person name="Goldberg J."/>
            <person name="Griggs A."/>
            <person name="Gujja S."/>
            <person name="Hansen M."/>
            <person name="Howarth C."/>
            <person name="Imamovic A."/>
            <person name="Ireland A."/>
            <person name="Larimer J."/>
            <person name="McCowan C."/>
            <person name="Murphy C."/>
            <person name="Pearson M."/>
            <person name="Poon T."/>
            <person name="Priest M."/>
            <person name="Roberts A."/>
            <person name="Saif S."/>
            <person name="Shea T."/>
            <person name="Sykes S."/>
            <person name="Wortman J."/>
            <person name="Nusbaum C."/>
            <person name="Birren B."/>
        </authorList>
    </citation>
    <scope>NUCLEOTIDE SEQUENCE</scope>
</reference>
<dbReference type="SUPFAM" id="SSF53335">
    <property type="entry name" value="S-adenosyl-L-methionine-dependent methyltransferases"/>
    <property type="match status" value="1"/>
</dbReference>
<dbReference type="PANTHER" id="PTHR33375:SF1">
    <property type="entry name" value="CHROMOSOME-PARTITIONING PROTEIN PARB-RELATED"/>
    <property type="match status" value="1"/>
</dbReference>
<protein>
    <recommendedName>
        <fullName evidence="1">ParB-like N-terminal domain-containing protein</fullName>
    </recommendedName>
</protein>